<dbReference type="PANTHER" id="PTHR23513:SF9">
    <property type="entry name" value="ENTEROBACTIN EXPORTER ENTS"/>
    <property type="match status" value="1"/>
</dbReference>
<keyword evidence="4 7" id="KW-0812">Transmembrane</keyword>
<evidence type="ECO:0000256" key="3">
    <source>
        <dbReference type="ARBA" id="ARBA00022475"/>
    </source>
</evidence>
<feature type="transmembrane region" description="Helical" evidence="7">
    <location>
        <begin position="223"/>
        <end position="246"/>
    </location>
</feature>
<evidence type="ECO:0000256" key="2">
    <source>
        <dbReference type="ARBA" id="ARBA00022448"/>
    </source>
</evidence>
<feature type="transmembrane region" description="Helical" evidence="7">
    <location>
        <begin position="375"/>
        <end position="395"/>
    </location>
</feature>
<feature type="transmembrane region" description="Helical" evidence="7">
    <location>
        <begin position="258"/>
        <end position="277"/>
    </location>
</feature>
<sequence>MNEDAEARATRGRLRSFGGGLTFGLLAEQTVLFAVPLLIYQHSGSVTYSGAAFALEWIPALLMYPFAGLMADLLGGRFLFINANLARAACLLITFAVCWMLPSLTVPALMINGALLSILMAPIRMAVEKTVPAMASGNQLSRTQALVQNIELLAMAAGPGIAAGLAYLVGKLPLLAIAATAFIAAAICWKPFSVGPQRAAVDSKRVGRDLLLGWKLLLHNRPVIRLAVMNFSINIGYAVALSANAYLITGRFGASDAVFGLMNACAGALGLVNLLLMPWLLSKWSINRVGVTGFGLLCAALLCMGLANNVWVYVFAFLVFMAGDAIYNVFNRTQRVRAIESEHLGKVIGPFYLINSLSLPIGGIITAGFGKSSGIQPILLCVAVLLSVAGSALLWETIRQFRERFEADALRLQATAADNVADPAFAVDRSS</sequence>
<evidence type="ECO:0000256" key="4">
    <source>
        <dbReference type="ARBA" id="ARBA00022692"/>
    </source>
</evidence>
<dbReference type="GO" id="GO:0022857">
    <property type="term" value="F:transmembrane transporter activity"/>
    <property type="evidence" value="ECO:0007669"/>
    <property type="project" value="InterPro"/>
</dbReference>
<organism evidence="8 9">
    <name type="scientific">Caballeronia mineralivorans PML1(12)</name>
    <dbReference type="NCBI Taxonomy" id="908627"/>
    <lineage>
        <taxon>Bacteria</taxon>
        <taxon>Pseudomonadati</taxon>
        <taxon>Pseudomonadota</taxon>
        <taxon>Betaproteobacteria</taxon>
        <taxon>Burkholderiales</taxon>
        <taxon>Burkholderiaceae</taxon>
        <taxon>Caballeronia</taxon>
    </lineage>
</organism>
<evidence type="ECO:0000256" key="6">
    <source>
        <dbReference type="ARBA" id="ARBA00023136"/>
    </source>
</evidence>
<feature type="transmembrane region" description="Helical" evidence="7">
    <location>
        <begin position="21"/>
        <end position="40"/>
    </location>
</feature>
<accession>A0A0J1CNY4</accession>
<keyword evidence="9" id="KW-1185">Reference proteome</keyword>
<dbReference type="PANTHER" id="PTHR23513">
    <property type="entry name" value="INTEGRAL MEMBRANE EFFLUX PROTEIN-RELATED"/>
    <property type="match status" value="1"/>
</dbReference>
<dbReference type="CDD" id="cd06173">
    <property type="entry name" value="MFS_MefA_like"/>
    <property type="match status" value="1"/>
</dbReference>
<feature type="transmembrane region" description="Helical" evidence="7">
    <location>
        <begin position="289"/>
        <end position="307"/>
    </location>
</feature>
<dbReference type="Gene3D" id="1.20.1250.20">
    <property type="entry name" value="MFS general substrate transporter like domains"/>
    <property type="match status" value="1"/>
</dbReference>
<reference evidence="8 9" key="1">
    <citation type="journal article" date="2015" name="Genome Announc.">
        <title>Draft Genome Sequence of Burkholderia sp. Strain PML1(12), an Ectomycorrhizosphere-Inhabiting Bacterium with Effective Mineral-Weathering Ability.</title>
        <authorList>
            <person name="Uroz S."/>
            <person name="Oger P."/>
        </authorList>
    </citation>
    <scope>NUCLEOTIDE SEQUENCE [LARGE SCALE GENOMIC DNA]</scope>
    <source>
        <strain evidence="9">PML1(12)</strain>
    </source>
</reference>
<dbReference type="EMBL" id="AEJF01000180">
    <property type="protein sequence ID" value="KLU22430.1"/>
    <property type="molecule type" value="Genomic_DNA"/>
</dbReference>
<feature type="transmembrane region" description="Helical" evidence="7">
    <location>
        <begin position="174"/>
        <end position="192"/>
    </location>
</feature>
<dbReference type="SUPFAM" id="SSF103473">
    <property type="entry name" value="MFS general substrate transporter"/>
    <property type="match status" value="1"/>
</dbReference>
<dbReference type="GO" id="GO:0005886">
    <property type="term" value="C:plasma membrane"/>
    <property type="evidence" value="ECO:0007669"/>
    <property type="project" value="UniProtKB-SubCell"/>
</dbReference>
<proteinExistence type="predicted"/>
<evidence type="ECO:0000313" key="9">
    <source>
        <dbReference type="Proteomes" id="UP000035963"/>
    </source>
</evidence>
<feature type="transmembrane region" description="Helical" evidence="7">
    <location>
        <begin position="313"/>
        <end position="330"/>
    </location>
</feature>
<dbReference type="AlphaFoldDB" id="A0A0J1CNY4"/>
<feature type="transmembrane region" description="Helical" evidence="7">
    <location>
        <begin position="46"/>
        <end position="67"/>
    </location>
</feature>
<evidence type="ECO:0000313" key="8">
    <source>
        <dbReference type="EMBL" id="KLU22430.1"/>
    </source>
</evidence>
<feature type="transmembrane region" description="Helical" evidence="7">
    <location>
        <begin position="148"/>
        <end position="168"/>
    </location>
</feature>
<feature type="transmembrane region" description="Helical" evidence="7">
    <location>
        <begin position="108"/>
        <end position="127"/>
    </location>
</feature>
<name>A0A0J1CNY4_9BURK</name>
<feature type="transmembrane region" description="Helical" evidence="7">
    <location>
        <begin position="351"/>
        <end position="369"/>
    </location>
</feature>
<evidence type="ECO:0000256" key="1">
    <source>
        <dbReference type="ARBA" id="ARBA00004651"/>
    </source>
</evidence>
<dbReference type="Proteomes" id="UP000035963">
    <property type="component" value="Unassembled WGS sequence"/>
</dbReference>
<gene>
    <name evidence="8" type="ORF">EOS_30915</name>
</gene>
<dbReference type="InterPro" id="IPR036259">
    <property type="entry name" value="MFS_trans_sf"/>
</dbReference>
<dbReference type="InterPro" id="IPR011701">
    <property type="entry name" value="MFS"/>
</dbReference>
<evidence type="ECO:0000256" key="7">
    <source>
        <dbReference type="SAM" id="Phobius"/>
    </source>
</evidence>
<feature type="transmembrane region" description="Helical" evidence="7">
    <location>
        <begin position="79"/>
        <end position="102"/>
    </location>
</feature>
<keyword evidence="5 7" id="KW-1133">Transmembrane helix</keyword>
<protein>
    <submittedName>
        <fullName evidence="8">MFS transporter</fullName>
    </submittedName>
</protein>
<comment type="caution">
    <text evidence="8">The sequence shown here is derived from an EMBL/GenBank/DDBJ whole genome shotgun (WGS) entry which is preliminary data.</text>
</comment>
<evidence type="ECO:0000256" key="5">
    <source>
        <dbReference type="ARBA" id="ARBA00022989"/>
    </source>
</evidence>
<keyword evidence="3" id="KW-1003">Cell membrane</keyword>
<keyword evidence="6 7" id="KW-0472">Membrane</keyword>
<dbReference type="PATRIC" id="fig|908627.4.peg.6894"/>
<comment type="subcellular location">
    <subcellularLocation>
        <location evidence="1">Cell membrane</location>
        <topology evidence="1">Multi-pass membrane protein</topology>
    </subcellularLocation>
</comment>
<dbReference type="Pfam" id="PF07690">
    <property type="entry name" value="MFS_1"/>
    <property type="match status" value="1"/>
</dbReference>
<keyword evidence="2" id="KW-0813">Transport</keyword>